<organism evidence="1 2">
    <name type="scientific">Eikenella corrodens</name>
    <dbReference type="NCBI Taxonomy" id="539"/>
    <lineage>
        <taxon>Bacteria</taxon>
        <taxon>Pseudomonadati</taxon>
        <taxon>Pseudomonadota</taxon>
        <taxon>Betaproteobacteria</taxon>
        <taxon>Neisseriales</taxon>
        <taxon>Neisseriaceae</taxon>
        <taxon>Eikenella</taxon>
    </lineage>
</organism>
<reference evidence="2" key="1">
    <citation type="submission" date="2016-05" db="EMBL/GenBank/DDBJ databases">
        <title>Draft genome of Corynebacterium afermentans subsp. afermentans LCDC 88199T.</title>
        <authorList>
            <person name="Bernier A.-M."/>
            <person name="Bernard K."/>
        </authorList>
    </citation>
    <scope>NUCLEOTIDE SEQUENCE [LARGE SCALE GENOMIC DNA]</scope>
    <source>
        <strain evidence="2">NML04-0072</strain>
    </source>
</reference>
<name>A0A1A9RRH1_EIKCO</name>
<proteinExistence type="predicted"/>
<dbReference type="AlphaFoldDB" id="A0A1A9RRH1"/>
<gene>
    <name evidence="1" type="ORF">A7P90_01700</name>
</gene>
<accession>A0A1A9RRH1</accession>
<protein>
    <submittedName>
        <fullName evidence="1">Uncharacterized protein</fullName>
    </submittedName>
</protein>
<dbReference type="RefSeq" id="WP_064086397.1">
    <property type="nucleotide sequence ID" value="NZ_LXSE01000019.1"/>
</dbReference>
<dbReference type="Proteomes" id="UP000077589">
    <property type="component" value="Unassembled WGS sequence"/>
</dbReference>
<evidence type="ECO:0000313" key="1">
    <source>
        <dbReference type="EMBL" id="OAM22388.1"/>
    </source>
</evidence>
<dbReference type="EMBL" id="LXSG01000012">
    <property type="protein sequence ID" value="OAM22388.1"/>
    <property type="molecule type" value="Genomic_DNA"/>
</dbReference>
<sequence length="92" mass="10908">MYTTYKKTMVRDKCSDFWVSLSGFWSMEKVANWLRRFGRAGKFSVTHTVINISKYDMDYDVKRFEIEVDAAYTSWQIGQKSLKILSEETVEE</sequence>
<evidence type="ECO:0000313" key="2">
    <source>
        <dbReference type="Proteomes" id="UP000077589"/>
    </source>
</evidence>
<comment type="caution">
    <text evidence="1">The sequence shown here is derived from an EMBL/GenBank/DDBJ whole genome shotgun (WGS) entry which is preliminary data.</text>
</comment>